<accession>A0A1B6LZX8</accession>
<dbReference type="PANTHER" id="PTHR33776">
    <property type="entry name" value="ENDO/EXONUCLEASE/PHOSPHATASE DOMAIN-CONTAINING PROTEIN"/>
    <property type="match status" value="1"/>
</dbReference>
<evidence type="ECO:0008006" key="2">
    <source>
        <dbReference type="Google" id="ProtNLM"/>
    </source>
</evidence>
<dbReference type="EMBL" id="GEBQ01010783">
    <property type="protein sequence ID" value="JAT29194.1"/>
    <property type="molecule type" value="Transcribed_RNA"/>
</dbReference>
<gene>
    <name evidence="1" type="ORF">g.53070</name>
</gene>
<feature type="non-terminal residue" evidence="1">
    <location>
        <position position="1"/>
    </location>
</feature>
<dbReference type="SUPFAM" id="SSF56219">
    <property type="entry name" value="DNase I-like"/>
    <property type="match status" value="1"/>
</dbReference>
<evidence type="ECO:0000313" key="1">
    <source>
        <dbReference type="EMBL" id="JAT29194.1"/>
    </source>
</evidence>
<proteinExistence type="predicted"/>
<sequence>SKEKLINTRLDNYDYIGGFSRLEHRKGGVAIYANKNLGNEISCIDITGKQIELVCETQLIKIKTKHSELYILGIYRPPIYHNLETALDNLYNILDDIPTWKSPIIITGDINVDCLADGDDNKLLNEVLMSHGIVRIPLPPTRITSHSETSIDIIATNLMPTEEIDTAVLHTSLSDHTGQIC</sequence>
<name>A0A1B6LZX8_9HEMI</name>
<reference evidence="1" key="1">
    <citation type="submission" date="2015-11" db="EMBL/GenBank/DDBJ databases">
        <title>De novo transcriptome assembly of four potential Pierce s Disease insect vectors from Arizona vineyards.</title>
        <authorList>
            <person name="Tassone E.E."/>
        </authorList>
    </citation>
    <scope>NUCLEOTIDE SEQUENCE</scope>
</reference>
<protein>
    <recommendedName>
        <fullName evidence="2">Endonuclease/exonuclease/phosphatase domain-containing protein</fullName>
    </recommendedName>
</protein>
<feature type="non-terminal residue" evidence="1">
    <location>
        <position position="181"/>
    </location>
</feature>
<organism evidence="1">
    <name type="scientific">Graphocephala atropunctata</name>
    <dbReference type="NCBI Taxonomy" id="36148"/>
    <lineage>
        <taxon>Eukaryota</taxon>
        <taxon>Metazoa</taxon>
        <taxon>Ecdysozoa</taxon>
        <taxon>Arthropoda</taxon>
        <taxon>Hexapoda</taxon>
        <taxon>Insecta</taxon>
        <taxon>Pterygota</taxon>
        <taxon>Neoptera</taxon>
        <taxon>Paraneoptera</taxon>
        <taxon>Hemiptera</taxon>
        <taxon>Auchenorrhyncha</taxon>
        <taxon>Membracoidea</taxon>
        <taxon>Cicadellidae</taxon>
        <taxon>Cicadellinae</taxon>
        <taxon>Cicadellini</taxon>
        <taxon>Graphocephala</taxon>
    </lineage>
</organism>
<dbReference type="PANTHER" id="PTHR33776:SF4">
    <property type="entry name" value="ENDONUCLEASE_EXONUCLEASE_PHOSPHATASE DOMAIN-CONTAINING PROTEIN"/>
    <property type="match status" value="1"/>
</dbReference>
<dbReference type="InterPro" id="IPR036691">
    <property type="entry name" value="Endo/exonu/phosph_ase_sf"/>
</dbReference>
<dbReference type="AlphaFoldDB" id="A0A1B6LZX8"/>
<dbReference type="Gene3D" id="3.60.10.10">
    <property type="entry name" value="Endonuclease/exonuclease/phosphatase"/>
    <property type="match status" value="1"/>
</dbReference>